<name>A0A8S9PIU4_BRACR</name>
<feature type="compositionally biased region" description="Basic and acidic residues" evidence="1">
    <location>
        <begin position="126"/>
        <end position="137"/>
    </location>
</feature>
<feature type="region of interest" description="Disordered" evidence="1">
    <location>
        <begin position="213"/>
        <end position="236"/>
    </location>
</feature>
<dbReference type="Proteomes" id="UP000712600">
    <property type="component" value="Unassembled WGS sequence"/>
</dbReference>
<organism evidence="2 3">
    <name type="scientific">Brassica cretica</name>
    <name type="common">Mustard</name>
    <dbReference type="NCBI Taxonomy" id="69181"/>
    <lineage>
        <taxon>Eukaryota</taxon>
        <taxon>Viridiplantae</taxon>
        <taxon>Streptophyta</taxon>
        <taxon>Embryophyta</taxon>
        <taxon>Tracheophyta</taxon>
        <taxon>Spermatophyta</taxon>
        <taxon>Magnoliopsida</taxon>
        <taxon>eudicotyledons</taxon>
        <taxon>Gunneridae</taxon>
        <taxon>Pentapetalae</taxon>
        <taxon>rosids</taxon>
        <taxon>malvids</taxon>
        <taxon>Brassicales</taxon>
        <taxon>Brassicaceae</taxon>
        <taxon>Brassiceae</taxon>
        <taxon>Brassica</taxon>
    </lineage>
</organism>
<feature type="compositionally biased region" description="Polar residues" evidence="1">
    <location>
        <begin position="112"/>
        <end position="125"/>
    </location>
</feature>
<comment type="caution">
    <text evidence="2">The sequence shown here is derived from an EMBL/GenBank/DDBJ whole genome shotgun (WGS) entry which is preliminary data.</text>
</comment>
<feature type="compositionally biased region" description="Basic residues" evidence="1">
    <location>
        <begin position="357"/>
        <end position="371"/>
    </location>
</feature>
<feature type="compositionally biased region" description="Basic and acidic residues" evidence="1">
    <location>
        <begin position="319"/>
        <end position="337"/>
    </location>
</feature>
<feature type="region of interest" description="Disordered" evidence="1">
    <location>
        <begin position="297"/>
        <end position="387"/>
    </location>
</feature>
<sequence length="463" mass="53292">MRTFIATATHAGESLMRKRRELSAYRTERQQSPSEWRIRGSNGRYREQSYRRSETGIYNRSNGSPSDSQNTVSDSHRPPRYNDRERYKEQDRKSQKPRYKTPQTGLEWRPVQRSTEPGNERTSLQAHDHALERRESVETETEEERRRRVKGKAHVTDEEGSPRPLVVGPSDGPLRIREIEDGEPARNQMNQLQTSRMIKDNNTDVIPQTEAALGNKSNVTPEKRKDQEDDDISMEDGEFDKMVDYYNELGMTEEMIDEDDLLEDIVVPETQMVAVESESEQTEAIAQLGQKVISKDHTSNTRQNKESPDQNQSTLPQDGRIEQKTPRGLLKVHEKSGLKKVTPRNPDTKGIAASRKLAARRRMSPKSKGVKNSRPPMSGRQAAKQVPRSGVKFWEDVWIPTEPARPAKARREFPDPDLKVHHLIDHELKMWNEEFVREVVATEDVNCILTMRISQTCNTSEPF</sequence>
<feature type="compositionally biased region" description="Basic and acidic residues" evidence="1">
    <location>
        <begin position="74"/>
        <end position="94"/>
    </location>
</feature>
<feature type="region of interest" description="Disordered" evidence="1">
    <location>
        <begin position="23"/>
        <end position="173"/>
    </location>
</feature>
<proteinExistence type="predicted"/>
<evidence type="ECO:0000313" key="3">
    <source>
        <dbReference type="Proteomes" id="UP000712600"/>
    </source>
</evidence>
<dbReference type="AlphaFoldDB" id="A0A8S9PIU4"/>
<gene>
    <name evidence="2" type="ORF">F2Q69_00047015</name>
</gene>
<accession>A0A8S9PIU4</accession>
<evidence type="ECO:0000256" key="1">
    <source>
        <dbReference type="SAM" id="MobiDB-lite"/>
    </source>
</evidence>
<feature type="compositionally biased region" description="Basic and acidic residues" evidence="1">
    <location>
        <begin position="297"/>
        <end position="308"/>
    </location>
</feature>
<feature type="compositionally biased region" description="Basic and acidic residues" evidence="1">
    <location>
        <begin position="44"/>
        <end position="54"/>
    </location>
</feature>
<evidence type="ECO:0000313" key="2">
    <source>
        <dbReference type="EMBL" id="KAF3523443.1"/>
    </source>
</evidence>
<dbReference type="EMBL" id="QGKX02001347">
    <property type="protein sequence ID" value="KAF3523443.1"/>
    <property type="molecule type" value="Genomic_DNA"/>
</dbReference>
<reference evidence="2" key="1">
    <citation type="submission" date="2019-12" db="EMBL/GenBank/DDBJ databases">
        <title>Genome sequencing and annotation of Brassica cretica.</title>
        <authorList>
            <person name="Studholme D.J."/>
            <person name="Sarris P."/>
        </authorList>
    </citation>
    <scope>NUCLEOTIDE SEQUENCE</scope>
    <source>
        <strain evidence="2">PFS-109/04</strain>
        <tissue evidence="2">Leaf</tissue>
    </source>
</reference>
<feature type="compositionally biased region" description="Polar residues" evidence="1">
    <location>
        <begin position="56"/>
        <end position="73"/>
    </location>
</feature>
<protein>
    <submittedName>
        <fullName evidence="2">Uncharacterized protein</fullName>
    </submittedName>
</protein>